<sequence>MPSSNTPRPWHKSFWPWFLIALPAIAVVASSWTFYIALRSDDGVVDDDYYKQGQAINQDLGRDRAAAAMGINAQLMLGSDRRSVRVLLNKPLDNAAALQLDLLHPTRSGQDQHLALKQEGPLMYSGQLTTALVQPRWDVELGDSSNHWRLRGLWQPGSGEPLQLGAPH</sequence>
<dbReference type="STRING" id="1121001.SAMN02745857_01323"/>
<reference evidence="2 3" key="1">
    <citation type="submission" date="2017-04" db="EMBL/GenBank/DDBJ databases">
        <authorList>
            <person name="Afonso C.L."/>
            <person name="Miller P.J."/>
            <person name="Scott M.A."/>
            <person name="Spackman E."/>
            <person name="Goraichik I."/>
            <person name="Dimitrov K.M."/>
            <person name="Suarez D.L."/>
            <person name="Swayne D.E."/>
        </authorList>
    </citation>
    <scope>NUCLEOTIDE SEQUENCE [LARGE SCALE GENOMIC DNA]</scope>
    <source>
        <strain evidence="2 3">DSM 23236</strain>
    </source>
</reference>
<evidence type="ECO:0000313" key="2">
    <source>
        <dbReference type="EMBL" id="SMC22094.1"/>
    </source>
</evidence>
<accession>A0A1W1XE87</accession>
<name>A0A1W1XE87_9NEIS</name>
<dbReference type="InterPro" id="IPR008620">
    <property type="entry name" value="FixH"/>
</dbReference>
<dbReference type="Proteomes" id="UP000192761">
    <property type="component" value="Unassembled WGS sequence"/>
</dbReference>
<dbReference type="AlphaFoldDB" id="A0A1W1XE87"/>
<evidence type="ECO:0008006" key="4">
    <source>
        <dbReference type="Google" id="ProtNLM"/>
    </source>
</evidence>
<keyword evidence="1" id="KW-0812">Transmembrane</keyword>
<protein>
    <recommendedName>
        <fullName evidence="4">Nitrogen fixation protein FixH</fullName>
    </recommendedName>
</protein>
<keyword evidence="3" id="KW-1185">Reference proteome</keyword>
<dbReference type="EMBL" id="FWXD01000006">
    <property type="protein sequence ID" value="SMC22094.1"/>
    <property type="molecule type" value="Genomic_DNA"/>
</dbReference>
<dbReference type="Pfam" id="PF05751">
    <property type="entry name" value="FixH"/>
    <property type="match status" value="1"/>
</dbReference>
<keyword evidence="1" id="KW-0472">Membrane</keyword>
<evidence type="ECO:0000256" key="1">
    <source>
        <dbReference type="SAM" id="Phobius"/>
    </source>
</evidence>
<gene>
    <name evidence="2" type="ORF">SAMN02745857_01323</name>
</gene>
<feature type="transmembrane region" description="Helical" evidence="1">
    <location>
        <begin position="14"/>
        <end position="38"/>
    </location>
</feature>
<organism evidence="2 3">
    <name type="scientific">Andreprevotia lacus DSM 23236</name>
    <dbReference type="NCBI Taxonomy" id="1121001"/>
    <lineage>
        <taxon>Bacteria</taxon>
        <taxon>Pseudomonadati</taxon>
        <taxon>Pseudomonadota</taxon>
        <taxon>Betaproteobacteria</taxon>
        <taxon>Neisseriales</taxon>
        <taxon>Chitinibacteraceae</taxon>
        <taxon>Andreprevotia</taxon>
    </lineage>
</organism>
<keyword evidence="1" id="KW-1133">Transmembrane helix</keyword>
<proteinExistence type="predicted"/>
<evidence type="ECO:0000313" key="3">
    <source>
        <dbReference type="Proteomes" id="UP000192761"/>
    </source>
</evidence>